<protein>
    <submittedName>
        <fullName evidence="4">GNAT family N-acetyltransferase</fullName>
    </submittedName>
</protein>
<feature type="domain" description="N-acetyltransferase" evidence="3">
    <location>
        <begin position="21"/>
        <end position="174"/>
    </location>
</feature>
<keyword evidence="5" id="KW-1185">Reference proteome</keyword>
<keyword evidence="1" id="KW-0808">Transferase</keyword>
<dbReference type="CDD" id="cd04301">
    <property type="entry name" value="NAT_SF"/>
    <property type="match status" value="1"/>
</dbReference>
<dbReference type="AlphaFoldDB" id="A0A8J3GGG1"/>
<sequence>MNVQIVELDAPAIEKRLLALSKILADSVADGAAVSFMMPFSYEDAALFWVTQVQPEMAVGRRRVFGAERDGELLGTVQLITGMPPNQHHRCEIAKMIVHPRARRLGIGRALMNHALKCARELGKTLVTLDTRTGDVAEPLYFSLGFEVAGVIPDFAWNPDGKARHATTYMFRRL</sequence>
<gene>
    <name evidence="4" type="ORF">GCM10010136_13470</name>
</gene>
<comment type="caution">
    <text evidence="4">The sequence shown here is derived from an EMBL/GenBank/DDBJ whole genome shotgun (WGS) entry which is preliminary data.</text>
</comment>
<dbReference type="InterPro" id="IPR050832">
    <property type="entry name" value="Bact_Acetyltransf"/>
</dbReference>
<evidence type="ECO:0000259" key="3">
    <source>
        <dbReference type="PROSITE" id="PS51186"/>
    </source>
</evidence>
<evidence type="ECO:0000313" key="5">
    <source>
        <dbReference type="Proteomes" id="UP000641137"/>
    </source>
</evidence>
<dbReference type="Pfam" id="PF00583">
    <property type="entry name" value="Acetyltransf_1"/>
    <property type="match status" value="1"/>
</dbReference>
<dbReference type="InterPro" id="IPR016181">
    <property type="entry name" value="Acyl_CoA_acyltransferase"/>
</dbReference>
<evidence type="ECO:0000256" key="1">
    <source>
        <dbReference type="ARBA" id="ARBA00022679"/>
    </source>
</evidence>
<evidence type="ECO:0000256" key="2">
    <source>
        <dbReference type="ARBA" id="ARBA00023315"/>
    </source>
</evidence>
<dbReference type="EMBL" id="BMZO01000004">
    <property type="protein sequence ID" value="GHC68602.1"/>
    <property type="molecule type" value="Genomic_DNA"/>
</dbReference>
<reference evidence="4" key="1">
    <citation type="journal article" date="2014" name="Int. J. Syst. Evol. Microbiol.">
        <title>Complete genome sequence of Corynebacterium casei LMG S-19264T (=DSM 44701T), isolated from a smear-ripened cheese.</title>
        <authorList>
            <consortium name="US DOE Joint Genome Institute (JGI-PGF)"/>
            <person name="Walter F."/>
            <person name="Albersmeier A."/>
            <person name="Kalinowski J."/>
            <person name="Ruckert C."/>
        </authorList>
    </citation>
    <scope>NUCLEOTIDE SEQUENCE</scope>
    <source>
        <strain evidence="4">KCTC 42097</strain>
    </source>
</reference>
<dbReference type="Proteomes" id="UP000641137">
    <property type="component" value="Unassembled WGS sequence"/>
</dbReference>
<dbReference type="InterPro" id="IPR000182">
    <property type="entry name" value="GNAT_dom"/>
</dbReference>
<name>A0A8J3GGG1_9HYPH</name>
<reference evidence="4" key="2">
    <citation type="submission" date="2020-09" db="EMBL/GenBank/DDBJ databases">
        <authorList>
            <person name="Sun Q."/>
            <person name="Kim S."/>
        </authorList>
    </citation>
    <scope>NUCLEOTIDE SEQUENCE</scope>
    <source>
        <strain evidence="4">KCTC 42097</strain>
    </source>
</reference>
<dbReference type="PROSITE" id="PS51186">
    <property type="entry name" value="GNAT"/>
    <property type="match status" value="1"/>
</dbReference>
<dbReference type="SUPFAM" id="SSF55729">
    <property type="entry name" value="Acyl-CoA N-acyltransferases (Nat)"/>
    <property type="match status" value="1"/>
</dbReference>
<organism evidence="4 5">
    <name type="scientific">Limoniibacter endophyticus</name>
    <dbReference type="NCBI Taxonomy" id="1565040"/>
    <lineage>
        <taxon>Bacteria</taxon>
        <taxon>Pseudomonadati</taxon>
        <taxon>Pseudomonadota</taxon>
        <taxon>Alphaproteobacteria</taxon>
        <taxon>Hyphomicrobiales</taxon>
        <taxon>Bartonellaceae</taxon>
        <taxon>Limoniibacter</taxon>
    </lineage>
</organism>
<dbReference type="Gene3D" id="3.40.630.30">
    <property type="match status" value="1"/>
</dbReference>
<dbReference type="RefSeq" id="WP_189489172.1">
    <property type="nucleotide sequence ID" value="NZ_BMZO01000004.1"/>
</dbReference>
<evidence type="ECO:0000313" key="4">
    <source>
        <dbReference type="EMBL" id="GHC68602.1"/>
    </source>
</evidence>
<proteinExistence type="predicted"/>
<dbReference type="PANTHER" id="PTHR43877">
    <property type="entry name" value="AMINOALKYLPHOSPHONATE N-ACETYLTRANSFERASE-RELATED-RELATED"/>
    <property type="match status" value="1"/>
</dbReference>
<keyword evidence="2" id="KW-0012">Acyltransferase</keyword>
<dbReference type="GO" id="GO:0016747">
    <property type="term" value="F:acyltransferase activity, transferring groups other than amino-acyl groups"/>
    <property type="evidence" value="ECO:0007669"/>
    <property type="project" value="InterPro"/>
</dbReference>
<accession>A0A8J3GGG1</accession>